<gene>
    <name evidence="11" type="ORF">G4Y79_02765</name>
</gene>
<evidence type="ECO:0000313" key="11">
    <source>
        <dbReference type="EMBL" id="QPC83317.1"/>
    </source>
</evidence>
<name>A0A7S8EAC3_9CHLR</name>
<evidence type="ECO:0000256" key="1">
    <source>
        <dbReference type="ARBA" id="ARBA00022617"/>
    </source>
</evidence>
<dbReference type="InterPro" id="IPR009056">
    <property type="entry name" value="Cyt_c-like_dom"/>
</dbReference>
<sequence>MMMPQIRTKQFKIRTLILLLALISLMVPTLAQDEDEGPQATGGQPWDLKEATQDGLFIFYDAPAGASTTGKPVDVGDFDGDGCGDLAITGQNAAHALDGVWRGSAGHVRIVMNLCNITGQIAIDDVPADQTVFTIFGAYAGDMAGTETYIADFNNDGYDDLLFSAQNSDGPVQQRSNAGAAYVLFGSEDFAEHGDIDLRTLPEDVIVFYGASAEDRLGLWVEGGDFDGDGYHDVLVGANQADGLNNERINAGEVWILYGSEDMAETYGQVTDLAEPPEDATRIIGADYDDLMGSCVWGADLNGDGYDDAIVSAGLWRASSGVGGLSFGGADGPANQRYNSGESFVIFGGEDLRGQVIDLAEKIDETGAPIDDSVTVIYGADANDLLGEEIATGDMDGDGIYDLILGTLVGDGAENNLDEAGEAWIIYTHAPFEGQMFDLADVDPARAVVIFPDQADSKAGDTLRVDDIDGDGIADMFYGAPDYDATGYDGVLRPNTGMLAVIFGEEGGIPHDDGRILLFDPPADLRVKVIIGPEANDMMPYALAIYDVDGDGVIDIIPNAMGGDGAHNDQVNAGEIFVINGAEFLSDAHSYQVTAPEADPDATPASTTEVTSAYATATPHLEATAVTSNVGDVEQGQRNYEETCAGCHGFTGEGVPGLGLPLVTSPLVLYASDADLLAFLREGRPADHPDNTVGISMPASGGRPDWTDEDLMDVIAYLRQMRDEYDD</sequence>
<evidence type="ECO:0000259" key="10">
    <source>
        <dbReference type="PROSITE" id="PS51007"/>
    </source>
</evidence>
<evidence type="ECO:0000256" key="4">
    <source>
        <dbReference type="ARBA" id="ARBA00022737"/>
    </source>
</evidence>
<dbReference type="Gene3D" id="2.130.10.130">
    <property type="entry name" value="Integrin alpha, N-terminal"/>
    <property type="match status" value="3"/>
</dbReference>
<dbReference type="GO" id="GO:0009055">
    <property type="term" value="F:electron transfer activity"/>
    <property type="evidence" value="ECO:0007669"/>
    <property type="project" value="InterPro"/>
</dbReference>
<keyword evidence="1 8" id="KW-0349">Heme</keyword>
<feature type="domain" description="Cytochrome c" evidence="10">
    <location>
        <begin position="631"/>
        <end position="722"/>
    </location>
</feature>
<dbReference type="RefSeq" id="WP_195171384.1">
    <property type="nucleotide sequence ID" value="NZ_CP062983.1"/>
</dbReference>
<keyword evidence="6 8" id="KW-0408">Iron</keyword>
<evidence type="ECO:0000256" key="2">
    <source>
        <dbReference type="ARBA" id="ARBA00022723"/>
    </source>
</evidence>
<evidence type="ECO:0000256" key="7">
    <source>
        <dbReference type="ARBA" id="ARBA00023180"/>
    </source>
</evidence>
<dbReference type="GO" id="GO:0016787">
    <property type="term" value="F:hydrolase activity"/>
    <property type="evidence" value="ECO:0007669"/>
    <property type="project" value="UniProtKB-KW"/>
</dbReference>
<dbReference type="InterPro" id="IPR036909">
    <property type="entry name" value="Cyt_c-like_dom_sf"/>
</dbReference>
<organism evidence="11 12">
    <name type="scientific">Phototrophicus methaneseepsis</name>
    <dbReference type="NCBI Taxonomy" id="2710758"/>
    <lineage>
        <taxon>Bacteria</taxon>
        <taxon>Bacillati</taxon>
        <taxon>Chloroflexota</taxon>
        <taxon>Candidatus Thermofontia</taxon>
        <taxon>Phototrophicales</taxon>
        <taxon>Phototrophicaceae</taxon>
        <taxon>Phototrophicus</taxon>
    </lineage>
</organism>
<keyword evidence="7" id="KW-0325">Glycoprotein</keyword>
<proteinExistence type="predicted"/>
<dbReference type="Gene3D" id="1.10.760.10">
    <property type="entry name" value="Cytochrome c-like domain"/>
    <property type="match status" value="1"/>
</dbReference>
<keyword evidence="4" id="KW-0677">Repeat</keyword>
<keyword evidence="3 9" id="KW-0732">Signal</keyword>
<reference evidence="11 12" key="1">
    <citation type="submission" date="2020-02" db="EMBL/GenBank/DDBJ databases">
        <authorList>
            <person name="Zheng R.K."/>
            <person name="Sun C.M."/>
        </authorList>
    </citation>
    <scope>NUCLEOTIDE SEQUENCE [LARGE SCALE GENOMIC DNA]</scope>
    <source>
        <strain evidence="12">rifampicinis</strain>
    </source>
</reference>
<feature type="chain" id="PRO_5032538273" evidence="9">
    <location>
        <begin position="32"/>
        <end position="727"/>
    </location>
</feature>
<evidence type="ECO:0000256" key="6">
    <source>
        <dbReference type="ARBA" id="ARBA00023004"/>
    </source>
</evidence>
<dbReference type="InterPro" id="IPR028994">
    <property type="entry name" value="Integrin_alpha_N"/>
</dbReference>
<dbReference type="PANTHER" id="PTHR23221:SF7">
    <property type="entry name" value="PHOSPHATIDYLINOSITOL-GLYCAN-SPECIFIC PHOSPHOLIPASE D"/>
    <property type="match status" value="1"/>
</dbReference>
<dbReference type="Proteomes" id="UP000594468">
    <property type="component" value="Chromosome"/>
</dbReference>
<evidence type="ECO:0000256" key="3">
    <source>
        <dbReference type="ARBA" id="ARBA00022729"/>
    </source>
</evidence>
<dbReference type="GO" id="GO:0046872">
    <property type="term" value="F:metal ion binding"/>
    <property type="evidence" value="ECO:0007669"/>
    <property type="project" value="UniProtKB-KW"/>
</dbReference>
<evidence type="ECO:0000256" key="8">
    <source>
        <dbReference type="PROSITE-ProRule" id="PRU00433"/>
    </source>
</evidence>
<dbReference type="KEGG" id="pmet:G4Y79_02765"/>
<feature type="signal peptide" evidence="9">
    <location>
        <begin position="1"/>
        <end position="31"/>
    </location>
</feature>
<dbReference type="AlphaFoldDB" id="A0A7S8EAC3"/>
<dbReference type="InterPro" id="IPR013519">
    <property type="entry name" value="Int_alpha_beta-p"/>
</dbReference>
<dbReference type="GO" id="GO:0020037">
    <property type="term" value="F:heme binding"/>
    <property type="evidence" value="ECO:0007669"/>
    <property type="project" value="InterPro"/>
</dbReference>
<dbReference type="Pfam" id="PF01839">
    <property type="entry name" value="FG-GAP"/>
    <property type="match status" value="2"/>
</dbReference>
<protein>
    <submittedName>
        <fullName evidence="11">Cytochrome c</fullName>
    </submittedName>
</protein>
<evidence type="ECO:0000256" key="5">
    <source>
        <dbReference type="ARBA" id="ARBA00022801"/>
    </source>
</evidence>
<keyword evidence="2 8" id="KW-0479">Metal-binding</keyword>
<dbReference type="PROSITE" id="PS51007">
    <property type="entry name" value="CYTC"/>
    <property type="match status" value="1"/>
</dbReference>
<keyword evidence="12" id="KW-1185">Reference proteome</keyword>
<dbReference type="SMART" id="SM00191">
    <property type="entry name" value="Int_alpha"/>
    <property type="match status" value="6"/>
</dbReference>
<dbReference type="InterPro" id="IPR013517">
    <property type="entry name" value="FG-GAP"/>
</dbReference>
<dbReference type="EMBL" id="CP062983">
    <property type="protein sequence ID" value="QPC83317.1"/>
    <property type="molecule type" value="Genomic_DNA"/>
</dbReference>
<evidence type="ECO:0000313" key="12">
    <source>
        <dbReference type="Proteomes" id="UP000594468"/>
    </source>
</evidence>
<dbReference type="SUPFAM" id="SSF46626">
    <property type="entry name" value="Cytochrome c"/>
    <property type="match status" value="1"/>
</dbReference>
<evidence type="ECO:0000256" key="9">
    <source>
        <dbReference type="SAM" id="SignalP"/>
    </source>
</evidence>
<accession>A0A7S8EAC3</accession>
<keyword evidence="5" id="KW-0378">Hydrolase</keyword>
<dbReference type="PANTHER" id="PTHR23221">
    <property type="entry name" value="GLYCOSYLPHOSPHATIDYLINOSITOL PHOSPHOLIPASE D"/>
    <property type="match status" value="1"/>
</dbReference>
<dbReference type="Pfam" id="PF13442">
    <property type="entry name" value="Cytochrome_CBB3"/>
    <property type="match status" value="1"/>
</dbReference>
<dbReference type="SUPFAM" id="SSF69318">
    <property type="entry name" value="Integrin alpha N-terminal domain"/>
    <property type="match status" value="1"/>
</dbReference>